<dbReference type="EMBL" id="MGEL01000064">
    <property type="protein sequence ID" value="OGL82662.1"/>
    <property type="molecule type" value="Genomic_DNA"/>
</dbReference>
<feature type="domain" description="Glycosyltransferase subfamily 4-like N-terminal" evidence="1">
    <location>
        <begin position="15"/>
        <end position="186"/>
    </location>
</feature>
<comment type="caution">
    <text evidence="2">The sequence shown here is derived from an EMBL/GenBank/DDBJ whole genome shotgun (WGS) entry which is preliminary data.</text>
</comment>
<reference evidence="2 3" key="1">
    <citation type="journal article" date="2016" name="Nat. Commun.">
        <title>Thousands of microbial genomes shed light on interconnected biogeochemical processes in an aquifer system.</title>
        <authorList>
            <person name="Anantharaman K."/>
            <person name="Brown C.T."/>
            <person name="Hug L.A."/>
            <person name="Sharon I."/>
            <person name="Castelle C.J."/>
            <person name="Probst A.J."/>
            <person name="Thomas B.C."/>
            <person name="Singh A."/>
            <person name="Wilkins M.J."/>
            <person name="Karaoz U."/>
            <person name="Brodie E.L."/>
            <person name="Williams K.H."/>
            <person name="Hubbard S.S."/>
            <person name="Banfield J.F."/>
        </authorList>
    </citation>
    <scope>NUCLEOTIDE SEQUENCE [LARGE SCALE GENOMIC DNA]</scope>
</reference>
<accession>A0A1F7UWI6</accession>
<dbReference type="Gene3D" id="3.40.50.2000">
    <property type="entry name" value="Glycogen Phosphorylase B"/>
    <property type="match status" value="2"/>
</dbReference>
<organism evidence="2 3">
    <name type="scientific">Candidatus Uhrbacteria bacterium RIFCSPLOWO2_01_FULL_53_9</name>
    <dbReference type="NCBI Taxonomy" id="1802403"/>
    <lineage>
        <taxon>Bacteria</taxon>
        <taxon>Candidatus Uhriibacteriota</taxon>
    </lineage>
</organism>
<evidence type="ECO:0000313" key="3">
    <source>
        <dbReference type="Proteomes" id="UP000176932"/>
    </source>
</evidence>
<gene>
    <name evidence="2" type="ORF">A3B32_00140</name>
</gene>
<dbReference type="InterPro" id="IPR050194">
    <property type="entry name" value="Glycosyltransferase_grp1"/>
</dbReference>
<dbReference type="Pfam" id="PF13692">
    <property type="entry name" value="Glyco_trans_1_4"/>
    <property type="match status" value="1"/>
</dbReference>
<dbReference type="SUPFAM" id="SSF53756">
    <property type="entry name" value="UDP-Glycosyltransferase/glycogen phosphorylase"/>
    <property type="match status" value="1"/>
</dbReference>
<dbReference type="PANTHER" id="PTHR45947:SF3">
    <property type="entry name" value="SULFOQUINOVOSYL TRANSFERASE SQD2"/>
    <property type="match status" value="1"/>
</dbReference>
<dbReference type="Proteomes" id="UP000176932">
    <property type="component" value="Unassembled WGS sequence"/>
</dbReference>
<proteinExistence type="predicted"/>
<dbReference type="CDD" id="cd03801">
    <property type="entry name" value="GT4_PimA-like"/>
    <property type="match status" value="1"/>
</dbReference>
<dbReference type="AlphaFoldDB" id="A0A1F7UWI6"/>
<dbReference type="GO" id="GO:0016757">
    <property type="term" value="F:glycosyltransferase activity"/>
    <property type="evidence" value="ECO:0007669"/>
    <property type="project" value="TreeGrafter"/>
</dbReference>
<evidence type="ECO:0000259" key="1">
    <source>
        <dbReference type="Pfam" id="PF13439"/>
    </source>
</evidence>
<dbReference type="InterPro" id="IPR028098">
    <property type="entry name" value="Glyco_trans_4-like_N"/>
</dbReference>
<protein>
    <recommendedName>
        <fullName evidence="1">Glycosyltransferase subfamily 4-like N-terminal domain-containing protein</fullName>
    </recommendedName>
</protein>
<evidence type="ECO:0000313" key="2">
    <source>
        <dbReference type="EMBL" id="OGL82662.1"/>
    </source>
</evidence>
<name>A0A1F7UWI6_9BACT</name>
<sequence length="391" mass="44269">MNVVHLLTFLDSQTGGMERQALQLVLRLRSQGVRAFFITCTHRKQMRREHLPWHGHFHDVEIYRIPLIAGWGRLNALMYLVGAVGLLVYLRRRYRVIHAHQLHTSGFVAALAKTIVRTKKLVVKNCCGGSFGDVRNVSRLPFARFAIYLMKRSVDRWIAISEETQREMEELSCSHIALIPNGVDTEYFFGDDEVSDESLCNRYAPDSSTRIVLFVGKLDPQKNVGSLIEAMARVENAVLLIVGTGALQKTLEQVARSSKVSHRVHWCGTTIDVRPFYRMADVLALPSFAEGSPNVLLEAMSMGTVCVGSDIASVRALIEDGRNGYLSACDAVSIASTLQRALRESTPDVSRRARETILRHHDFKTITKRYATLYRELCYPEQQHHSDRWQT</sequence>
<dbReference type="Pfam" id="PF13439">
    <property type="entry name" value="Glyco_transf_4"/>
    <property type="match status" value="1"/>
</dbReference>
<dbReference type="PANTHER" id="PTHR45947">
    <property type="entry name" value="SULFOQUINOVOSYL TRANSFERASE SQD2"/>
    <property type="match status" value="1"/>
</dbReference>